<sequence>MDDTKYKNEVVAPRYSDDDLSIGKGDILGGQDVDPVLTAKMNLVNNALNEISRHLNISRRRRE</sequence>
<gene>
    <name evidence="1" type="primary">FGR2_1</name>
    <name evidence="1" type="ORF">LTR78_009658</name>
</gene>
<evidence type="ECO:0000313" key="2">
    <source>
        <dbReference type="Proteomes" id="UP001274830"/>
    </source>
</evidence>
<protein>
    <submittedName>
        <fullName evidence="1">Filamentous Growth Regulator</fullName>
    </submittedName>
</protein>
<keyword evidence="2" id="KW-1185">Reference proteome</keyword>
<accession>A0AAE0WII2</accession>
<proteinExistence type="predicted"/>
<dbReference type="AlphaFoldDB" id="A0AAE0WII2"/>
<evidence type="ECO:0000313" key="1">
    <source>
        <dbReference type="EMBL" id="KAK3670418.1"/>
    </source>
</evidence>
<dbReference type="Proteomes" id="UP001274830">
    <property type="component" value="Unassembled WGS sequence"/>
</dbReference>
<organism evidence="1 2">
    <name type="scientific">Recurvomyces mirabilis</name>
    <dbReference type="NCBI Taxonomy" id="574656"/>
    <lineage>
        <taxon>Eukaryota</taxon>
        <taxon>Fungi</taxon>
        <taxon>Dikarya</taxon>
        <taxon>Ascomycota</taxon>
        <taxon>Pezizomycotina</taxon>
        <taxon>Dothideomycetes</taxon>
        <taxon>Dothideomycetidae</taxon>
        <taxon>Mycosphaerellales</taxon>
        <taxon>Teratosphaeriaceae</taxon>
        <taxon>Recurvomyces</taxon>
    </lineage>
</organism>
<name>A0AAE0WII2_9PEZI</name>
<reference evidence="1" key="1">
    <citation type="submission" date="2023-07" db="EMBL/GenBank/DDBJ databases">
        <title>Black Yeasts Isolated from many extreme environments.</title>
        <authorList>
            <person name="Coleine C."/>
            <person name="Stajich J.E."/>
            <person name="Selbmann L."/>
        </authorList>
    </citation>
    <scope>NUCLEOTIDE SEQUENCE</scope>
    <source>
        <strain evidence="1">CCFEE 5485</strain>
    </source>
</reference>
<dbReference type="EMBL" id="JAUTXT010000056">
    <property type="protein sequence ID" value="KAK3670418.1"/>
    <property type="molecule type" value="Genomic_DNA"/>
</dbReference>
<comment type="caution">
    <text evidence="1">The sequence shown here is derived from an EMBL/GenBank/DDBJ whole genome shotgun (WGS) entry which is preliminary data.</text>
</comment>